<name>A0A7H2BJH2_9MICC</name>
<evidence type="ECO:0000313" key="1">
    <source>
        <dbReference type="EMBL" id="QNV39818.1"/>
    </source>
</evidence>
<dbReference type="AlphaFoldDB" id="A0A7H2BJH2"/>
<proteinExistence type="predicted"/>
<evidence type="ECO:0000313" key="2">
    <source>
        <dbReference type="Proteomes" id="UP000516421"/>
    </source>
</evidence>
<dbReference type="KEGG" id="rama:IDM48_10795"/>
<keyword evidence="2" id="KW-1185">Reference proteome</keyword>
<organism evidence="1 2">
    <name type="scientific">Rothia amarae</name>
    <dbReference type="NCBI Taxonomy" id="169480"/>
    <lineage>
        <taxon>Bacteria</taxon>
        <taxon>Bacillati</taxon>
        <taxon>Actinomycetota</taxon>
        <taxon>Actinomycetes</taxon>
        <taxon>Micrococcales</taxon>
        <taxon>Micrococcaceae</taxon>
        <taxon>Rothia</taxon>
    </lineage>
</organism>
<dbReference type="EMBL" id="CP061538">
    <property type="protein sequence ID" value="QNV39818.1"/>
    <property type="molecule type" value="Genomic_DNA"/>
</dbReference>
<protein>
    <submittedName>
        <fullName evidence="1">DUF3800 domain-containing protein</fullName>
    </submittedName>
</protein>
<dbReference type="RefSeq" id="WP_190617410.1">
    <property type="nucleotide sequence ID" value="NZ_CP061538.1"/>
</dbReference>
<dbReference type="InterPro" id="IPR024524">
    <property type="entry name" value="DUF3800"/>
</dbReference>
<dbReference type="Proteomes" id="UP000516421">
    <property type="component" value="Chromosome"/>
</dbReference>
<gene>
    <name evidence="1" type="ORF">IDM48_10795</name>
</gene>
<sequence length="341" mass="38868">MVASSEQLKRLSESPSMHGLLCYLQIMLLAYIDEFGHIGPYISSRHEKFKDHPVFGYSGFIIPAHNVRPLGAFFESVKSNLLAYEIEQSGKHPKRWEKKGASLLTTRNMEKYGDEIRPAMKRLFRKLYRLHGRVVFVGQIKPVGSKAETGESTTDRSNHVLRQIIKEIAGYADSLDEDVLIFLDSVDTKTREESLSVCASFIYASSSTNSVKRVLEAPMQLESHLYGTTQFADWICALLGRSSHFHLVPDSEFSWAPKLLDEMLACAHKDKATTQYSRIQPYQSNKRKMKSIGILSLRSQKKYVDSQPKKQVDKRMTQKLGLEHPKLADFYETLKKSSPEN</sequence>
<dbReference type="Pfam" id="PF12686">
    <property type="entry name" value="DUF3800"/>
    <property type="match status" value="1"/>
</dbReference>
<reference evidence="1 2" key="1">
    <citation type="submission" date="2020-09" db="EMBL/GenBank/DDBJ databases">
        <title>Investigation of environmental microbe.</title>
        <authorList>
            <person name="Ou Y."/>
            <person name="Kang Q."/>
        </authorList>
    </citation>
    <scope>NUCLEOTIDE SEQUENCE [LARGE SCALE GENOMIC DNA]</scope>
    <source>
        <strain evidence="1 2">KJZ-9</strain>
    </source>
</reference>
<accession>A0A7H2BJH2</accession>